<sequence length="191" mass="21100">MKITEAMKAEWMEYLKARLKPKRLKHSIGVAETAVLLAKRYGADENKAYAAGLLHDAAKGLPKESYLSAAREAGRTPDAVETASPDILHGYVAAAMVRRDLEITDPEILEAIECHTVGKAGMSTLDKIIFVADYLEPGRDYPGVEALRAKAEEGLNLVVLAAIRQTVDYLFEKNAPIHPRVLEAYNEIVRR</sequence>
<dbReference type="InterPro" id="IPR005249">
    <property type="entry name" value="YqeK"/>
</dbReference>
<dbReference type="InterPro" id="IPR006675">
    <property type="entry name" value="HDIG_dom"/>
</dbReference>
<dbReference type="GO" id="GO:0000166">
    <property type="term" value="F:nucleotide binding"/>
    <property type="evidence" value="ECO:0007669"/>
    <property type="project" value="UniProtKB-KW"/>
</dbReference>
<keyword evidence="9" id="KW-1185">Reference proteome</keyword>
<dbReference type="Pfam" id="PF01966">
    <property type="entry name" value="HD"/>
    <property type="match status" value="1"/>
</dbReference>
<dbReference type="EC" id="3.6.1.41" evidence="1"/>
<dbReference type="InterPro" id="IPR006674">
    <property type="entry name" value="HD_domain"/>
</dbReference>
<dbReference type="NCBIfam" id="TIGR00277">
    <property type="entry name" value="HDIG"/>
    <property type="match status" value="1"/>
</dbReference>
<dbReference type="Gene3D" id="1.10.3210.10">
    <property type="entry name" value="Hypothetical protein af1432"/>
    <property type="match status" value="1"/>
</dbReference>
<evidence type="ECO:0000313" key="9">
    <source>
        <dbReference type="Proteomes" id="UP000623172"/>
    </source>
</evidence>
<gene>
    <name evidence="8" type="primary">yqeK</name>
    <name evidence="8" type="ORF">H8696_11095</name>
</gene>
<keyword evidence="2" id="KW-0479">Metal-binding</keyword>
<dbReference type="GO" id="GO:0046872">
    <property type="term" value="F:metal ion binding"/>
    <property type="evidence" value="ECO:0007669"/>
    <property type="project" value="UniProtKB-KW"/>
</dbReference>
<evidence type="ECO:0000256" key="1">
    <source>
        <dbReference type="ARBA" id="ARBA00012506"/>
    </source>
</evidence>
<accession>A0A926HR33</accession>
<keyword evidence="4 8" id="KW-0378">Hydrolase</keyword>
<dbReference type="GO" id="GO:0008803">
    <property type="term" value="F:bis(5'-nucleosyl)-tetraphosphatase (symmetrical) activity"/>
    <property type="evidence" value="ECO:0007669"/>
    <property type="project" value="UniProtKB-EC"/>
</dbReference>
<dbReference type="NCBIfam" id="TIGR00488">
    <property type="entry name" value="bis(5'-nucleosyl)-tetraphosphatase (symmetrical) YqeK"/>
    <property type="match status" value="1"/>
</dbReference>
<protein>
    <recommendedName>
        <fullName evidence="1">bis(5'-nucleosyl)-tetraphosphatase (symmetrical)</fullName>
        <ecNumber evidence="1">3.6.1.41</ecNumber>
    </recommendedName>
</protein>
<dbReference type="Proteomes" id="UP000623172">
    <property type="component" value="Unassembled WGS sequence"/>
</dbReference>
<evidence type="ECO:0000256" key="5">
    <source>
        <dbReference type="ARBA" id="ARBA00023004"/>
    </source>
</evidence>
<evidence type="ECO:0000256" key="6">
    <source>
        <dbReference type="ARBA" id="ARBA00049417"/>
    </source>
</evidence>
<dbReference type="PANTHER" id="PTHR35795">
    <property type="entry name" value="SLR1885 PROTEIN"/>
    <property type="match status" value="1"/>
</dbReference>
<comment type="caution">
    <text evidence="8">The sequence shown here is derived from an EMBL/GenBank/DDBJ whole genome shotgun (WGS) entry which is preliminary data.</text>
</comment>
<dbReference type="PROSITE" id="PS51831">
    <property type="entry name" value="HD"/>
    <property type="match status" value="1"/>
</dbReference>
<dbReference type="PANTHER" id="PTHR35795:SF1">
    <property type="entry name" value="BIS(5'-NUCLEOSYL)-TETRAPHOSPHATASE, SYMMETRICAL"/>
    <property type="match status" value="1"/>
</dbReference>
<proteinExistence type="predicted"/>
<dbReference type="InterPro" id="IPR051094">
    <property type="entry name" value="Diverse_Catalytic_Enzymes"/>
</dbReference>
<keyword evidence="3" id="KW-0547">Nucleotide-binding</keyword>
<comment type="catalytic activity">
    <reaction evidence="6">
        <text>P(1),P(4)-bis(5'-adenosyl) tetraphosphate + H2O = 2 ADP + 2 H(+)</text>
        <dbReference type="Rhea" id="RHEA:24252"/>
        <dbReference type="ChEBI" id="CHEBI:15377"/>
        <dbReference type="ChEBI" id="CHEBI:15378"/>
        <dbReference type="ChEBI" id="CHEBI:58141"/>
        <dbReference type="ChEBI" id="CHEBI:456216"/>
        <dbReference type="EC" id="3.6.1.41"/>
    </reaction>
</comment>
<evidence type="ECO:0000256" key="3">
    <source>
        <dbReference type="ARBA" id="ARBA00022741"/>
    </source>
</evidence>
<dbReference type="SUPFAM" id="SSF109604">
    <property type="entry name" value="HD-domain/PDEase-like"/>
    <property type="match status" value="1"/>
</dbReference>
<evidence type="ECO:0000313" key="8">
    <source>
        <dbReference type="EMBL" id="MBC8532385.1"/>
    </source>
</evidence>
<dbReference type="EMBL" id="JACRSR010000007">
    <property type="protein sequence ID" value="MBC8532385.1"/>
    <property type="molecule type" value="Genomic_DNA"/>
</dbReference>
<evidence type="ECO:0000256" key="2">
    <source>
        <dbReference type="ARBA" id="ARBA00022723"/>
    </source>
</evidence>
<dbReference type="AlphaFoldDB" id="A0A926HR33"/>
<dbReference type="SMART" id="SM00471">
    <property type="entry name" value="HDc"/>
    <property type="match status" value="1"/>
</dbReference>
<keyword evidence="5" id="KW-0408">Iron</keyword>
<name>A0A926HR33_9FIRM</name>
<dbReference type="InterPro" id="IPR003607">
    <property type="entry name" value="HD/PDEase_dom"/>
</dbReference>
<feature type="domain" description="HD" evidence="7">
    <location>
        <begin position="23"/>
        <end position="138"/>
    </location>
</feature>
<evidence type="ECO:0000256" key="4">
    <source>
        <dbReference type="ARBA" id="ARBA00022801"/>
    </source>
</evidence>
<organism evidence="8 9">
    <name type="scientific">Gehongia tenuis</name>
    <dbReference type="NCBI Taxonomy" id="2763655"/>
    <lineage>
        <taxon>Bacteria</taxon>
        <taxon>Bacillati</taxon>
        <taxon>Bacillota</taxon>
        <taxon>Clostridia</taxon>
        <taxon>Christensenellales</taxon>
        <taxon>Christensenellaceae</taxon>
        <taxon>Gehongia</taxon>
    </lineage>
</organism>
<evidence type="ECO:0000259" key="7">
    <source>
        <dbReference type="PROSITE" id="PS51831"/>
    </source>
</evidence>
<dbReference type="CDD" id="cd00077">
    <property type="entry name" value="HDc"/>
    <property type="match status" value="1"/>
</dbReference>
<reference evidence="8" key="1">
    <citation type="submission" date="2020-08" db="EMBL/GenBank/DDBJ databases">
        <title>Genome public.</title>
        <authorList>
            <person name="Liu C."/>
            <person name="Sun Q."/>
        </authorList>
    </citation>
    <scope>NUCLEOTIDE SEQUENCE</scope>
    <source>
        <strain evidence="8">NSJ-53</strain>
    </source>
</reference>
<dbReference type="RefSeq" id="WP_249317512.1">
    <property type="nucleotide sequence ID" value="NZ_JACRSR010000007.1"/>
</dbReference>